<proteinExistence type="predicted"/>
<dbReference type="OrthoDB" id="2440019at2759"/>
<evidence type="ECO:0000313" key="1">
    <source>
        <dbReference type="EMBL" id="CAG8692517.1"/>
    </source>
</evidence>
<reference evidence="1" key="1">
    <citation type="submission" date="2021-06" db="EMBL/GenBank/DDBJ databases">
        <authorList>
            <person name="Kallberg Y."/>
            <person name="Tangrot J."/>
            <person name="Rosling A."/>
        </authorList>
    </citation>
    <scope>NUCLEOTIDE SEQUENCE</scope>
    <source>
        <strain evidence="1">CL551</strain>
    </source>
</reference>
<gene>
    <name evidence="1" type="ORF">AMORRO_LOCUS11700</name>
</gene>
<comment type="caution">
    <text evidence="1">The sequence shown here is derived from an EMBL/GenBank/DDBJ whole genome shotgun (WGS) entry which is preliminary data.</text>
</comment>
<name>A0A9N9ERS9_9GLOM</name>
<evidence type="ECO:0000313" key="2">
    <source>
        <dbReference type="Proteomes" id="UP000789342"/>
    </source>
</evidence>
<dbReference type="AlphaFoldDB" id="A0A9N9ERS9"/>
<dbReference type="EMBL" id="CAJVPV010015530">
    <property type="protein sequence ID" value="CAG8692517.1"/>
    <property type="molecule type" value="Genomic_DNA"/>
</dbReference>
<feature type="non-terminal residue" evidence="1">
    <location>
        <position position="1"/>
    </location>
</feature>
<dbReference type="Proteomes" id="UP000789342">
    <property type="component" value="Unassembled WGS sequence"/>
</dbReference>
<organism evidence="1 2">
    <name type="scientific">Acaulospora morrowiae</name>
    <dbReference type="NCBI Taxonomy" id="94023"/>
    <lineage>
        <taxon>Eukaryota</taxon>
        <taxon>Fungi</taxon>
        <taxon>Fungi incertae sedis</taxon>
        <taxon>Mucoromycota</taxon>
        <taxon>Glomeromycotina</taxon>
        <taxon>Glomeromycetes</taxon>
        <taxon>Diversisporales</taxon>
        <taxon>Acaulosporaceae</taxon>
        <taxon>Acaulospora</taxon>
    </lineage>
</organism>
<accession>A0A9N9ERS9</accession>
<protein>
    <submittedName>
        <fullName evidence="1">12519_t:CDS:1</fullName>
    </submittedName>
</protein>
<feature type="non-terminal residue" evidence="1">
    <location>
        <position position="242"/>
    </location>
</feature>
<keyword evidence="2" id="KW-1185">Reference proteome</keyword>
<sequence length="242" mass="27935">VPPLVCVGSTIYRLPIPCSRVLSDSSHKATRVNSNNDPVNALLWGNNGRLSTLAVTDRINKREIRSVVIQEEMGRYKSEQEYISHRLQGRTSEDLEIISNDYTSEPNITPIQEEPSPGIDYYESINKNDIQTLRSTIFCLTNTFNPVISIDENILRMSAMSLAKLDESKYFREFIPHFTKYKESQQNDPFSYTIDDVMDIRGEGGFSKFLSVYDYIKLLSKKPKRNVELPEGWRDVIEEYFK</sequence>